<keyword evidence="5" id="KW-1185">Reference proteome</keyword>
<proteinExistence type="predicted"/>
<evidence type="ECO:0000256" key="2">
    <source>
        <dbReference type="SAM" id="SignalP"/>
    </source>
</evidence>
<dbReference type="PANTHER" id="PTHR42776:SF27">
    <property type="entry name" value="DIPEPTIDYL PEPTIDASE FAMILY MEMBER 6"/>
    <property type="match status" value="1"/>
</dbReference>
<dbReference type="GO" id="GO:0004252">
    <property type="term" value="F:serine-type endopeptidase activity"/>
    <property type="evidence" value="ECO:0007669"/>
    <property type="project" value="TreeGrafter"/>
</dbReference>
<dbReference type="SUPFAM" id="SSF53474">
    <property type="entry name" value="alpha/beta-Hydrolases"/>
    <property type="match status" value="1"/>
</dbReference>
<evidence type="ECO:0000313" key="4">
    <source>
        <dbReference type="EMBL" id="RXG21000.1"/>
    </source>
</evidence>
<protein>
    <submittedName>
        <fullName evidence="4">Dipeptidyl aminopeptidase/acylaminoacyl peptidase</fullName>
    </submittedName>
</protein>
<dbReference type="Gene3D" id="3.40.50.1820">
    <property type="entry name" value="alpha/beta hydrolase"/>
    <property type="match status" value="1"/>
</dbReference>
<keyword evidence="2" id="KW-0732">Signal</keyword>
<feature type="domain" description="Peptidase S9 prolyl oligopeptidase catalytic" evidence="3">
    <location>
        <begin position="693"/>
        <end position="860"/>
    </location>
</feature>
<feature type="signal peptide" evidence="2">
    <location>
        <begin position="1"/>
        <end position="25"/>
    </location>
</feature>
<keyword evidence="4" id="KW-0031">Aminopeptidase</keyword>
<keyword evidence="4" id="KW-0645">Protease</keyword>
<accession>A0A4Q0P358</accession>
<evidence type="ECO:0000259" key="3">
    <source>
        <dbReference type="Pfam" id="PF00326"/>
    </source>
</evidence>
<dbReference type="GO" id="GO:0004177">
    <property type="term" value="F:aminopeptidase activity"/>
    <property type="evidence" value="ECO:0007669"/>
    <property type="project" value="UniProtKB-KW"/>
</dbReference>
<feature type="chain" id="PRO_5020795818" evidence="2">
    <location>
        <begin position="26"/>
        <end position="872"/>
    </location>
</feature>
<dbReference type="InterPro" id="IPR001375">
    <property type="entry name" value="Peptidase_S9_cat"/>
</dbReference>
<dbReference type="InterPro" id="IPR029058">
    <property type="entry name" value="AB_hydrolase_fold"/>
</dbReference>
<evidence type="ECO:0000313" key="5">
    <source>
        <dbReference type="Proteomes" id="UP000289859"/>
    </source>
</evidence>
<dbReference type="GO" id="GO:0006508">
    <property type="term" value="P:proteolysis"/>
    <property type="evidence" value="ECO:0007669"/>
    <property type="project" value="InterPro"/>
</dbReference>
<organism evidence="4 5">
    <name type="scientific">Leeuwenhoekiella polynyae</name>
    <dbReference type="NCBI Taxonomy" id="1550906"/>
    <lineage>
        <taxon>Bacteria</taxon>
        <taxon>Pseudomonadati</taxon>
        <taxon>Bacteroidota</taxon>
        <taxon>Flavobacteriia</taxon>
        <taxon>Flavobacteriales</taxon>
        <taxon>Flavobacteriaceae</taxon>
        <taxon>Leeuwenhoekiella</taxon>
    </lineage>
</organism>
<name>A0A4Q0P358_9FLAO</name>
<comment type="caution">
    <text evidence="4">The sequence shown here is derived from an EMBL/GenBank/DDBJ whole genome shotgun (WGS) entry which is preliminary data.</text>
</comment>
<dbReference type="AlphaFoldDB" id="A0A4Q0P358"/>
<sequence length="872" mass="100826">MVISLVRTFVFGLVLTMQVVVLAQAQTDSILSPAYYDTWETIQNLKLKAEGDYVAFVTLTRTPKSRLYLINTRSREQMQFDAGMVYDFIPGTNWFTYVNGTDRYFLNLQTKRQLQFSGVRQYRYDDEREQLLLYGADQSLELIRMRDEEVLFRQEQVKQLVSPEDGKQVFFVKTTATEDQIMFYDLRSETLKVLYTAPKGQLDKLVLDGTALVWVEQQETHPELHVLPNFKTGDKMHVLKLEDRNFPKGSQFVTRRTGDLVVRGECAAILFKVQIPKVQTEADTLYKSGIEQWNSSDPELYPRMRGVYDMVNLPREYVWWYTEDRLVELSSETCPVIALSDDLETALGYDRYRYKTLTSNHGPIDLYQIDPYTGTRNLVLEGFPFALNSTLNLAPDGKAVAYFSRKNWWFYDFETGKQVSITGGLNTAFYDMHYDAGGEAPPAGRLYWDVSGEYIYLRDNYDLYAFKRSDTSLIRITRGAEKDIRFEIDRSSMEDRNPENLSSPFTPQKVDLDDGIVLKGVNQNTYAEQLTYLKGNFKVKEILKEPARIRLPEVVSNGKMAVFKQETSNTSPALYVKRAGQEATRIFETNPELTGHYNPRTTLIDYTGIGDQDLKAVLYYPLNYDPHKQYPMVVHLYERQSQYLHRYFRPDDLIGLKGFNPFELLREGYFVLMPDLNFIPGKVRESVTIGINNAVDAALKKAPVDASNIGIYGYSFGGYEAALLATQSHRFKTYIAGGAPLDTYIKYFSVAWNLNEANYYFLENHQIREAGTFFERKQSYMNNSALYLSDQISSPMLLFSGKEDGQVNWTDGLSLYLSLRRQEKPAIFLVYEGENHAFMKPENNRDISDRILDWFDYHLKGIQDSPWIELEY</sequence>
<dbReference type="SUPFAM" id="SSF82171">
    <property type="entry name" value="DPP6 N-terminal domain-like"/>
    <property type="match status" value="1"/>
</dbReference>
<gene>
    <name evidence="4" type="ORF">DSM02_2371</name>
</gene>
<dbReference type="EMBL" id="QOVK01000009">
    <property type="protein sequence ID" value="RXG21000.1"/>
    <property type="molecule type" value="Genomic_DNA"/>
</dbReference>
<evidence type="ECO:0000256" key="1">
    <source>
        <dbReference type="ARBA" id="ARBA00022801"/>
    </source>
</evidence>
<dbReference type="Pfam" id="PF00326">
    <property type="entry name" value="Peptidase_S9"/>
    <property type="match status" value="1"/>
</dbReference>
<dbReference type="PANTHER" id="PTHR42776">
    <property type="entry name" value="SERINE PEPTIDASE S9 FAMILY MEMBER"/>
    <property type="match status" value="1"/>
</dbReference>
<reference evidence="4 5" key="1">
    <citation type="submission" date="2018-07" db="EMBL/GenBank/DDBJ databases">
        <title>Leeuwenhoekiella genomics.</title>
        <authorList>
            <person name="Tahon G."/>
            <person name="Willems A."/>
        </authorList>
    </citation>
    <scope>NUCLEOTIDE SEQUENCE [LARGE SCALE GENOMIC DNA]</scope>
    <source>
        <strain evidence="4 5">LMG 29608</strain>
    </source>
</reference>
<dbReference type="Proteomes" id="UP000289859">
    <property type="component" value="Unassembled WGS sequence"/>
</dbReference>
<keyword evidence="1" id="KW-0378">Hydrolase</keyword>